<evidence type="ECO:0000313" key="6">
    <source>
        <dbReference type="Proteomes" id="UP000624703"/>
    </source>
</evidence>
<dbReference type="AlphaFoldDB" id="A0A8J7MDZ5"/>
<feature type="domain" description="Sulfatase N-terminal" evidence="4">
    <location>
        <begin position="29"/>
        <end position="354"/>
    </location>
</feature>
<evidence type="ECO:0000259" key="4">
    <source>
        <dbReference type="Pfam" id="PF00884"/>
    </source>
</evidence>
<dbReference type="InterPro" id="IPR050738">
    <property type="entry name" value="Sulfatase"/>
</dbReference>
<keyword evidence="2 5" id="KW-0378">Hydrolase</keyword>
<dbReference type="Gene3D" id="3.40.720.10">
    <property type="entry name" value="Alkaline Phosphatase, subunit A"/>
    <property type="match status" value="1"/>
</dbReference>
<comment type="similarity">
    <text evidence="1">Belongs to the sulfatase family.</text>
</comment>
<proteinExistence type="inferred from homology"/>
<sequence>MKFFYRLCLAAAAVISAGSLQARPAGEKPNVIIILADDLGYAGLSCFGGEGISTPTLDRLAENGVKCENFYSNSTVCTPTRVALMTGRYQQRVGVDHIYYYCLKENDGLDPNTSPLLAKQFKAAGYVTGVFGKWHLGAGPAYRPDKLGFDWFTGFLDGNIDFISHHNTESKVDWWVKNEERNQEGYAQDLLNEAVVDFIDEHHEKPFFLYVPLAAVHVPMQGPKDEPLRTDSFYAYRVDHLFPRDEYMRRYSDMVTSIDRGVDMMMAALQKYELEENTLVIFTSDNGGEAIGVGHAKVNGPFRGHKVNMYEGGLRVPGLMYWKGMLGGESASQTSDEVMLTMDLFPTVLEAAGIEYNDDYPLDGVSLWPAVSKQEPLAERDLFWMHTERLVMRRGDWKLIRQDGGEELYNLADDLAEANDLSASAEQQERVQQMLKDSDQWRKETAIGVPAEREIGVWVKPVWPCSRDVKAFNEGREYSWPNNK</sequence>
<organism evidence="5 6">
    <name type="scientific">Persicirhabdus sediminis</name>
    <dbReference type="NCBI Taxonomy" id="454144"/>
    <lineage>
        <taxon>Bacteria</taxon>
        <taxon>Pseudomonadati</taxon>
        <taxon>Verrucomicrobiota</taxon>
        <taxon>Verrucomicrobiia</taxon>
        <taxon>Verrucomicrobiales</taxon>
        <taxon>Verrucomicrobiaceae</taxon>
        <taxon>Persicirhabdus</taxon>
    </lineage>
</organism>
<keyword evidence="6" id="KW-1185">Reference proteome</keyword>
<dbReference type="Gene3D" id="3.30.1120.10">
    <property type="match status" value="1"/>
</dbReference>
<name>A0A8J7MDZ5_9BACT</name>
<comment type="caution">
    <text evidence="5">The sequence shown here is derived from an EMBL/GenBank/DDBJ whole genome shotgun (WGS) entry which is preliminary data.</text>
</comment>
<evidence type="ECO:0000313" key="5">
    <source>
        <dbReference type="EMBL" id="MBK1792114.1"/>
    </source>
</evidence>
<evidence type="ECO:0000256" key="2">
    <source>
        <dbReference type="ARBA" id="ARBA00022801"/>
    </source>
</evidence>
<dbReference type="RefSeq" id="WP_200312128.1">
    <property type="nucleotide sequence ID" value="NZ_JAENIM010000043.1"/>
</dbReference>
<dbReference type="EMBL" id="JAENIM010000043">
    <property type="protein sequence ID" value="MBK1792114.1"/>
    <property type="molecule type" value="Genomic_DNA"/>
</dbReference>
<feature type="chain" id="PRO_5035226979" evidence="3">
    <location>
        <begin position="23"/>
        <end position="484"/>
    </location>
</feature>
<dbReference type="GO" id="GO:0004065">
    <property type="term" value="F:arylsulfatase activity"/>
    <property type="evidence" value="ECO:0007669"/>
    <property type="project" value="TreeGrafter"/>
</dbReference>
<dbReference type="Pfam" id="PF00884">
    <property type="entry name" value="Sulfatase"/>
    <property type="match status" value="1"/>
</dbReference>
<accession>A0A8J7MDZ5</accession>
<protein>
    <submittedName>
        <fullName evidence="5">Sulfatase-like hydrolase/transferase</fullName>
    </submittedName>
</protein>
<dbReference type="InterPro" id="IPR017850">
    <property type="entry name" value="Alkaline_phosphatase_core_sf"/>
</dbReference>
<feature type="signal peptide" evidence="3">
    <location>
        <begin position="1"/>
        <end position="22"/>
    </location>
</feature>
<dbReference type="Proteomes" id="UP000624703">
    <property type="component" value="Unassembled WGS sequence"/>
</dbReference>
<reference evidence="5" key="1">
    <citation type="submission" date="2021-01" db="EMBL/GenBank/DDBJ databases">
        <title>Modified the classification status of verrucomicrobia.</title>
        <authorList>
            <person name="Feng X."/>
        </authorList>
    </citation>
    <scope>NUCLEOTIDE SEQUENCE</scope>
    <source>
        <strain evidence="5">_KCTC 22039</strain>
    </source>
</reference>
<evidence type="ECO:0000256" key="1">
    <source>
        <dbReference type="ARBA" id="ARBA00008779"/>
    </source>
</evidence>
<keyword evidence="3" id="KW-0732">Signal</keyword>
<dbReference type="PANTHER" id="PTHR42693:SF53">
    <property type="entry name" value="ENDO-4-O-SULFATASE"/>
    <property type="match status" value="1"/>
</dbReference>
<dbReference type="PANTHER" id="PTHR42693">
    <property type="entry name" value="ARYLSULFATASE FAMILY MEMBER"/>
    <property type="match status" value="1"/>
</dbReference>
<dbReference type="InterPro" id="IPR000917">
    <property type="entry name" value="Sulfatase_N"/>
</dbReference>
<dbReference type="SUPFAM" id="SSF53649">
    <property type="entry name" value="Alkaline phosphatase-like"/>
    <property type="match status" value="1"/>
</dbReference>
<gene>
    <name evidence="5" type="ORF">JIN82_13210</name>
</gene>
<evidence type="ECO:0000256" key="3">
    <source>
        <dbReference type="SAM" id="SignalP"/>
    </source>
</evidence>